<dbReference type="EMBL" id="MN740762">
    <property type="protein sequence ID" value="QHS82074.1"/>
    <property type="molecule type" value="Genomic_DNA"/>
</dbReference>
<evidence type="ECO:0008006" key="2">
    <source>
        <dbReference type="Google" id="ProtNLM"/>
    </source>
</evidence>
<accession>A0A6C0AQL5</accession>
<reference evidence="1" key="1">
    <citation type="journal article" date="2020" name="Nature">
        <title>Giant virus diversity and host interactions through global metagenomics.</title>
        <authorList>
            <person name="Schulz F."/>
            <person name="Roux S."/>
            <person name="Paez-Espino D."/>
            <person name="Jungbluth S."/>
            <person name="Walsh D.A."/>
            <person name="Denef V.J."/>
            <person name="McMahon K.D."/>
            <person name="Konstantinidis K.T."/>
            <person name="Eloe-Fadrosh E.A."/>
            <person name="Kyrpides N.C."/>
            <person name="Woyke T."/>
        </authorList>
    </citation>
    <scope>NUCLEOTIDE SEQUENCE</scope>
    <source>
        <strain evidence="1">GVMAG-S-1101165-79</strain>
    </source>
</reference>
<protein>
    <recommendedName>
        <fullName evidence="2">C2H2-type domain-containing protein</fullName>
    </recommendedName>
</protein>
<sequence length="316" mass="36430">METLETNLTPKNAVNACIFCHFKCCKKSEWVRHIKTRKHIVRVNGNILETLETNLAPKNAVHTAHECSCGKSYGSRSGLWKHVKICQKNKTKLESNYTDDIINKITDKDELILTLIKQNFEITKENSEFKNMMMKVIENGTNNHSHNTTNSHNKSFNLQFFLNETCKDAMNIMDFVDSIKLQLSDLEKVGEIGYVDGISNIIVKNLNALEVEKRPVHCTDKKREILYIKDENKWEKEDVEKNKLRKAIKRVACKNQRLIPKFKEAHPDCIKAASKFSDQYNKMIIESMGGSGDNDLEKEDKIIRNISKNVVIDKNI</sequence>
<evidence type="ECO:0000313" key="1">
    <source>
        <dbReference type="EMBL" id="QHS82074.1"/>
    </source>
</evidence>
<dbReference type="AlphaFoldDB" id="A0A6C0AQL5"/>
<proteinExistence type="predicted"/>
<name>A0A6C0AQL5_9ZZZZ</name>
<organism evidence="1">
    <name type="scientific">viral metagenome</name>
    <dbReference type="NCBI Taxonomy" id="1070528"/>
    <lineage>
        <taxon>unclassified sequences</taxon>
        <taxon>metagenomes</taxon>
        <taxon>organismal metagenomes</taxon>
    </lineage>
</organism>